<gene>
    <name evidence="4" type="ORF">CVLEPA_LOCUS30694</name>
</gene>
<dbReference type="PROSITE" id="PS50234">
    <property type="entry name" value="VWFA"/>
    <property type="match status" value="1"/>
</dbReference>
<name>A0ABP0H0F3_CLALP</name>
<organism evidence="4 5">
    <name type="scientific">Clavelina lepadiformis</name>
    <name type="common">Light-bulb sea squirt</name>
    <name type="synonym">Ascidia lepadiformis</name>
    <dbReference type="NCBI Taxonomy" id="159417"/>
    <lineage>
        <taxon>Eukaryota</taxon>
        <taxon>Metazoa</taxon>
        <taxon>Chordata</taxon>
        <taxon>Tunicata</taxon>
        <taxon>Ascidiacea</taxon>
        <taxon>Aplousobranchia</taxon>
        <taxon>Clavelinidae</taxon>
        <taxon>Clavelina</taxon>
    </lineage>
</organism>
<evidence type="ECO:0000313" key="5">
    <source>
        <dbReference type="Proteomes" id="UP001642483"/>
    </source>
</evidence>
<dbReference type="InterPro" id="IPR036465">
    <property type="entry name" value="vWFA_dom_sf"/>
</dbReference>
<keyword evidence="2" id="KW-0472">Membrane</keyword>
<evidence type="ECO:0000256" key="1">
    <source>
        <dbReference type="SAM" id="MobiDB-lite"/>
    </source>
</evidence>
<dbReference type="SMART" id="SM00327">
    <property type="entry name" value="VWA"/>
    <property type="match status" value="1"/>
</dbReference>
<reference evidence="4 5" key="1">
    <citation type="submission" date="2024-02" db="EMBL/GenBank/DDBJ databases">
        <authorList>
            <person name="Daric V."/>
            <person name="Darras S."/>
        </authorList>
    </citation>
    <scope>NUCLEOTIDE SEQUENCE [LARGE SCALE GENOMIC DNA]</scope>
</reference>
<feature type="region of interest" description="Disordered" evidence="1">
    <location>
        <begin position="75"/>
        <end position="95"/>
    </location>
</feature>
<evidence type="ECO:0000256" key="2">
    <source>
        <dbReference type="SAM" id="Phobius"/>
    </source>
</evidence>
<dbReference type="InterPro" id="IPR050525">
    <property type="entry name" value="ECM_Assembly_Org"/>
</dbReference>
<feature type="domain" description="VWFA" evidence="3">
    <location>
        <begin position="190"/>
        <end position="382"/>
    </location>
</feature>
<keyword evidence="5" id="KW-1185">Reference proteome</keyword>
<dbReference type="PANTHER" id="PTHR24020:SF87">
    <property type="entry name" value="COLLAGEN ALPHA-1(VI) CHAIN-LIKE"/>
    <property type="match status" value="1"/>
</dbReference>
<dbReference type="Proteomes" id="UP001642483">
    <property type="component" value="Unassembled WGS sequence"/>
</dbReference>
<dbReference type="CDD" id="cd00198">
    <property type="entry name" value="vWFA"/>
    <property type="match status" value="1"/>
</dbReference>
<dbReference type="InterPro" id="IPR036383">
    <property type="entry name" value="TSP1_rpt_sf"/>
</dbReference>
<evidence type="ECO:0000259" key="3">
    <source>
        <dbReference type="PROSITE" id="PS50234"/>
    </source>
</evidence>
<accession>A0ABP0H0F3</accession>
<dbReference type="SUPFAM" id="SSF53300">
    <property type="entry name" value="vWA-like"/>
    <property type="match status" value="1"/>
</dbReference>
<sequence>MSRNVADKVVMLPLLLGIFGSQFFFANGFLFGGGSTRRDCYITPWTNWKNCRPLPDGTSVETRIRYVTPASGGGKACSPNLQTKETRPCGQSPGEESKVATNVLLTAVASLTSPFASSKGTLSSGATNLPREKNSKGEYCDVIKTPAGQVLASGNCSPHKSRKRRSVDEEETLASFLKRFRRQILEQFSDIVLLMDKSRSISSSSNMQVIKEVAASIVHVICQAIDLSSDRTRVAVASFDTGFHRHIEMNRFAREDQKPALEAAIKGLKISPNGGTALNAAVDKARSNILHDKSKGSRYKDPRVRQMTFVISDGCGNGNDNLTPEIVRDRYKAEGSCIVSVFIGNDKNCKDHMQAFDTKCTCFQQFFYSSFADAKKNLVDEINKIPAGFCAAPTWNDLLLKC</sequence>
<dbReference type="Gene3D" id="3.40.50.410">
    <property type="entry name" value="von Willebrand factor, type A domain"/>
    <property type="match status" value="1"/>
</dbReference>
<dbReference type="InterPro" id="IPR002035">
    <property type="entry name" value="VWF_A"/>
</dbReference>
<feature type="transmembrane region" description="Helical" evidence="2">
    <location>
        <begin position="12"/>
        <end position="32"/>
    </location>
</feature>
<dbReference type="Gene3D" id="2.20.100.10">
    <property type="entry name" value="Thrombospondin type-1 (TSP1) repeat"/>
    <property type="match status" value="1"/>
</dbReference>
<dbReference type="EMBL" id="CAWYQH010000163">
    <property type="protein sequence ID" value="CAK8697475.1"/>
    <property type="molecule type" value="Genomic_DNA"/>
</dbReference>
<keyword evidence="2" id="KW-0812">Transmembrane</keyword>
<dbReference type="Pfam" id="PF00092">
    <property type="entry name" value="VWA"/>
    <property type="match status" value="1"/>
</dbReference>
<evidence type="ECO:0000313" key="4">
    <source>
        <dbReference type="EMBL" id="CAK8697475.1"/>
    </source>
</evidence>
<proteinExistence type="predicted"/>
<dbReference type="PANTHER" id="PTHR24020">
    <property type="entry name" value="COLLAGEN ALPHA"/>
    <property type="match status" value="1"/>
</dbReference>
<keyword evidence="2" id="KW-1133">Transmembrane helix</keyword>
<comment type="caution">
    <text evidence="4">The sequence shown here is derived from an EMBL/GenBank/DDBJ whole genome shotgun (WGS) entry which is preliminary data.</text>
</comment>
<protein>
    <recommendedName>
        <fullName evidence="3">VWFA domain-containing protein</fullName>
    </recommendedName>
</protein>